<dbReference type="Proteomes" id="UP000628775">
    <property type="component" value="Unassembled WGS sequence"/>
</dbReference>
<protein>
    <submittedName>
        <fullName evidence="1">Uncharacterized protein</fullName>
    </submittedName>
</protein>
<reference evidence="1" key="1">
    <citation type="journal article" date="2014" name="Int. J. Syst. Evol. Microbiol.">
        <title>Complete genome sequence of Corynebacterium casei LMG S-19264T (=DSM 44701T), isolated from a smear-ripened cheese.</title>
        <authorList>
            <consortium name="US DOE Joint Genome Institute (JGI-PGF)"/>
            <person name="Walter F."/>
            <person name="Albersmeier A."/>
            <person name="Kalinowski J."/>
            <person name="Ruckert C."/>
        </authorList>
    </citation>
    <scope>NUCLEOTIDE SEQUENCE</scope>
    <source>
        <strain evidence="1">CGMCC 1.15371</strain>
    </source>
</reference>
<keyword evidence="2" id="KW-1185">Reference proteome</keyword>
<dbReference type="EMBL" id="BMIR01000003">
    <property type="protein sequence ID" value="GGE33404.1"/>
    <property type="molecule type" value="Genomic_DNA"/>
</dbReference>
<sequence length="56" mass="6531">MGDFYFDKKDSRALALLDYNSTRQVLTANKHCDDTQVIKGYKDMPPETSIRWAFTQ</sequence>
<accession>A0A8J2VJV0</accession>
<evidence type="ECO:0000313" key="2">
    <source>
        <dbReference type="Proteomes" id="UP000628775"/>
    </source>
</evidence>
<reference evidence="1" key="2">
    <citation type="submission" date="2020-09" db="EMBL/GenBank/DDBJ databases">
        <authorList>
            <person name="Sun Q."/>
            <person name="Zhou Y."/>
        </authorList>
    </citation>
    <scope>NUCLEOTIDE SEQUENCE</scope>
    <source>
        <strain evidence="1">CGMCC 1.15371</strain>
    </source>
</reference>
<name>A0A8J2VJV0_9BACL</name>
<dbReference type="AlphaFoldDB" id="A0A8J2VJV0"/>
<gene>
    <name evidence="1" type="ORF">GCM10011391_10080</name>
</gene>
<organism evidence="1 2">
    <name type="scientific">Pullulanibacillus camelliae</name>
    <dbReference type="NCBI Taxonomy" id="1707096"/>
    <lineage>
        <taxon>Bacteria</taxon>
        <taxon>Bacillati</taxon>
        <taxon>Bacillota</taxon>
        <taxon>Bacilli</taxon>
        <taxon>Bacillales</taxon>
        <taxon>Sporolactobacillaceae</taxon>
        <taxon>Pullulanibacillus</taxon>
    </lineage>
</organism>
<evidence type="ECO:0000313" key="1">
    <source>
        <dbReference type="EMBL" id="GGE33404.1"/>
    </source>
</evidence>
<comment type="caution">
    <text evidence="1">The sequence shown here is derived from an EMBL/GenBank/DDBJ whole genome shotgun (WGS) entry which is preliminary data.</text>
</comment>
<proteinExistence type="predicted"/>